<dbReference type="KEGG" id="btrm:SAMEA390648702297"/>
<sequence>MNGWLWRLAPYLVCALLALVIWQQRGTIAGQAAALTAYGERLNAQDVAMSKITAGIQQGKDDLRQLVATQEGFRSALESRRSDIEDLKRENEDFRHWADGVLPEPIARMRERPAITGADGYAEHLRARSPLRAVSQPPGPQ</sequence>
<evidence type="ECO:0000313" key="2">
    <source>
        <dbReference type="Proteomes" id="UP000076825"/>
    </source>
</evidence>
<dbReference type="Proteomes" id="UP000076825">
    <property type="component" value="Chromosome 1"/>
</dbReference>
<proteinExistence type="predicted"/>
<dbReference type="PATRIC" id="fig|123899.6.peg.2285"/>
<dbReference type="OrthoDB" id="8658549at2"/>
<dbReference type="AlphaFoldDB" id="A0A157SJI6"/>
<gene>
    <name evidence="1" type="ORF">SAMEA3906487_02297</name>
</gene>
<reference evidence="1 2" key="1">
    <citation type="submission" date="2016-04" db="EMBL/GenBank/DDBJ databases">
        <authorList>
            <consortium name="Pathogen Informatics"/>
        </authorList>
    </citation>
    <scope>NUCLEOTIDE SEQUENCE [LARGE SCALE GENOMIC DNA]</scope>
    <source>
        <strain evidence="1 2">H044680328</strain>
    </source>
</reference>
<protein>
    <submittedName>
        <fullName evidence="1">Phage lysis regulatory protein, LysB family</fullName>
    </submittedName>
</protein>
<accession>A0A157SJI6</accession>
<keyword evidence="2" id="KW-1185">Reference proteome</keyword>
<dbReference type="STRING" id="123899.SAMEA3906487_02297"/>
<organism evidence="1 2">
    <name type="scientific">Bordetella trematum</name>
    <dbReference type="NCBI Taxonomy" id="123899"/>
    <lineage>
        <taxon>Bacteria</taxon>
        <taxon>Pseudomonadati</taxon>
        <taxon>Pseudomonadota</taxon>
        <taxon>Betaproteobacteria</taxon>
        <taxon>Burkholderiales</taxon>
        <taxon>Alcaligenaceae</taxon>
        <taxon>Bordetella</taxon>
    </lineage>
</organism>
<name>A0A157SJI6_9BORD</name>
<dbReference type="EMBL" id="LT546645">
    <property type="protein sequence ID" value="SAI70622.1"/>
    <property type="molecule type" value="Genomic_DNA"/>
</dbReference>
<evidence type="ECO:0000313" key="1">
    <source>
        <dbReference type="EMBL" id="SAI70622.1"/>
    </source>
</evidence>